<dbReference type="EMBL" id="VJWL01000004">
    <property type="protein sequence ID" value="TRW48159.1"/>
    <property type="molecule type" value="Genomic_DNA"/>
</dbReference>
<sequence length="170" mass="18779">MDTLNCLLYSSQLPQWWGLEVSPKGQCGVQKFMVRLLTQGITGVIAVMLVSFFPLGKATAQGEGIAEAICFEISSDNLRELSTIINRHNLRLRNLYTSVRCNGYSMLQFAITAEAEDVGRMLTRSLPPRMIKNDEVDGVPLLRWAESTGYGSSPIVLAVRERIGPVSAPF</sequence>
<dbReference type="Pfam" id="PF12514">
    <property type="entry name" value="DUF3718"/>
    <property type="match status" value="1"/>
</dbReference>
<protein>
    <submittedName>
        <fullName evidence="1">DUF3718 domain-containing protein</fullName>
    </submittedName>
</protein>
<comment type="caution">
    <text evidence="1">The sequence shown here is derived from an EMBL/GenBank/DDBJ whole genome shotgun (WGS) entry which is preliminary data.</text>
</comment>
<dbReference type="OrthoDB" id="6197363at2"/>
<organism evidence="1 2">
    <name type="scientific">Aliidiomarina halalkaliphila</name>
    <dbReference type="NCBI Taxonomy" id="2593535"/>
    <lineage>
        <taxon>Bacteria</taxon>
        <taxon>Pseudomonadati</taxon>
        <taxon>Pseudomonadota</taxon>
        <taxon>Gammaproteobacteria</taxon>
        <taxon>Alteromonadales</taxon>
        <taxon>Idiomarinaceae</taxon>
        <taxon>Aliidiomarina</taxon>
    </lineage>
</organism>
<dbReference type="Proteomes" id="UP000320359">
    <property type="component" value="Unassembled WGS sequence"/>
</dbReference>
<reference evidence="1 2" key="1">
    <citation type="submission" date="2019-07" db="EMBL/GenBank/DDBJ databases">
        <authorList>
            <person name="Yang M."/>
            <person name="Zhao D."/>
            <person name="Xiang H."/>
        </authorList>
    </citation>
    <scope>NUCLEOTIDE SEQUENCE [LARGE SCALE GENOMIC DNA]</scope>
    <source>
        <strain evidence="1 2">IM1326</strain>
    </source>
</reference>
<proteinExistence type="predicted"/>
<evidence type="ECO:0000313" key="1">
    <source>
        <dbReference type="EMBL" id="TRW48159.1"/>
    </source>
</evidence>
<gene>
    <name evidence="1" type="ORF">FM042_10920</name>
</gene>
<dbReference type="AlphaFoldDB" id="A0A552WZY9"/>
<evidence type="ECO:0000313" key="2">
    <source>
        <dbReference type="Proteomes" id="UP000320359"/>
    </source>
</evidence>
<name>A0A552WZY9_9GAMM</name>
<dbReference type="InterPro" id="IPR022193">
    <property type="entry name" value="DUF3718"/>
</dbReference>
<accession>A0A552WZY9</accession>
<keyword evidence="2" id="KW-1185">Reference proteome</keyword>